<dbReference type="GO" id="GO:0006281">
    <property type="term" value="P:DNA repair"/>
    <property type="evidence" value="ECO:0007669"/>
    <property type="project" value="InterPro"/>
</dbReference>
<feature type="compositionally biased region" description="Polar residues" evidence="1">
    <location>
        <begin position="149"/>
        <end position="167"/>
    </location>
</feature>
<accession>A0A6F9EAK7</accession>
<gene>
    <name evidence="3" type="ORF">COOX1_2155</name>
</gene>
<organism evidence="3 4">
    <name type="scientific">Kyrpidia spormannii</name>
    <dbReference type="NCBI Taxonomy" id="2055160"/>
    <lineage>
        <taxon>Bacteria</taxon>
        <taxon>Bacillati</taxon>
        <taxon>Bacillota</taxon>
        <taxon>Bacilli</taxon>
        <taxon>Bacillales</taxon>
        <taxon>Alicyclobacillaceae</taxon>
        <taxon>Kyrpidia</taxon>
    </lineage>
</organism>
<dbReference type="Gene3D" id="1.10.150.280">
    <property type="entry name" value="AF1531-like domain"/>
    <property type="match status" value="1"/>
</dbReference>
<dbReference type="InterPro" id="IPR003583">
    <property type="entry name" value="Hlx-hairpin-Hlx_DNA-bd_motif"/>
</dbReference>
<reference evidence="3 4" key="1">
    <citation type="submission" date="2020-04" db="EMBL/GenBank/DDBJ databases">
        <authorList>
            <person name="Hogendoorn C."/>
        </authorList>
    </citation>
    <scope>NUCLEOTIDE SEQUENCE [LARGE SCALE GENOMIC DNA]</scope>
    <source>
        <strain evidence="3">COOX1</strain>
    </source>
</reference>
<dbReference type="Pfam" id="PF10531">
    <property type="entry name" value="SLBB"/>
    <property type="match status" value="1"/>
</dbReference>
<proteinExistence type="predicted"/>
<dbReference type="InterPro" id="IPR010994">
    <property type="entry name" value="RuvA_2-like"/>
</dbReference>
<feature type="domain" description="Helix-hairpin-helix DNA-binding motif class 1" evidence="2">
    <location>
        <begin position="181"/>
        <end position="200"/>
    </location>
</feature>
<dbReference type="GO" id="GO:0015628">
    <property type="term" value="P:protein secretion by the type II secretion system"/>
    <property type="evidence" value="ECO:0007669"/>
    <property type="project" value="TreeGrafter"/>
</dbReference>
<name>A0A6F9EAK7_9BACL</name>
<dbReference type="SMART" id="SM00278">
    <property type="entry name" value="HhH1"/>
    <property type="match status" value="2"/>
</dbReference>
<evidence type="ECO:0000313" key="4">
    <source>
        <dbReference type="Proteomes" id="UP000502196"/>
    </source>
</evidence>
<dbReference type="PANTHER" id="PTHR21180">
    <property type="entry name" value="ENDONUCLEASE/EXONUCLEASE/PHOSPHATASE FAMILY DOMAIN-CONTAINING PROTEIN 1"/>
    <property type="match status" value="1"/>
</dbReference>
<dbReference type="InterPro" id="IPR019554">
    <property type="entry name" value="Soluble_ligand-bd"/>
</dbReference>
<evidence type="ECO:0000313" key="3">
    <source>
        <dbReference type="EMBL" id="CAB3393920.1"/>
    </source>
</evidence>
<protein>
    <recommendedName>
        <fullName evidence="2">Helix-hairpin-helix DNA-binding motif class 1 domain-containing protein</fullName>
    </recommendedName>
</protein>
<feature type="region of interest" description="Disordered" evidence="1">
    <location>
        <begin position="131"/>
        <end position="177"/>
    </location>
</feature>
<dbReference type="SUPFAM" id="SSF47781">
    <property type="entry name" value="RuvA domain 2-like"/>
    <property type="match status" value="1"/>
</dbReference>
<dbReference type="InterPro" id="IPR004509">
    <property type="entry name" value="Competence_ComEA_HhH"/>
</dbReference>
<sequence>MEGIRMAWARSVGRAVRKGWWALLLVLVAGAWFLWSEGVQPGSDALPAVVETELLAGRGPGAPSSRTIAVDVKGAVQTPGVYQLPPGSRVKEALDAAGGALESAELAGINLAAKLEDGAMVVVPVKPTAGTEAGHPSLPEANLHGEQAGGTNAQAALTSAESAPATSGSGGIVHINSGSVDDIDRLPGIGKSKAEAIVQYRLEHGPFSSVDRLEDVPGIGPKLVERIRSQVDLQ</sequence>
<dbReference type="PANTHER" id="PTHR21180:SF32">
    <property type="entry name" value="ENDONUCLEASE_EXONUCLEASE_PHOSPHATASE FAMILY DOMAIN-CONTAINING PROTEIN 1"/>
    <property type="match status" value="1"/>
</dbReference>
<evidence type="ECO:0000256" key="1">
    <source>
        <dbReference type="SAM" id="MobiDB-lite"/>
    </source>
</evidence>
<dbReference type="GO" id="GO:0015627">
    <property type="term" value="C:type II protein secretion system complex"/>
    <property type="evidence" value="ECO:0007669"/>
    <property type="project" value="TreeGrafter"/>
</dbReference>
<dbReference type="Proteomes" id="UP000502196">
    <property type="component" value="Chromosome"/>
</dbReference>
<evidence type="ECO:0000259" key="2">
    <source>
        <dbReference type="SMART" id="SM00278"/>
    </source>
</evidence>
<dbReference type="Pfam" id="PF12836">
    <property type="entry name" value="HHH_3"/>
    <property type="match status" value="1"/>
</dbReference>
<dbReference type="EMBL" id="LR792683">
    <property type="protein sequence ID" value="CAB3393920.1"/>
    <property type="molecule type" value="Genomic_DNA"/>
</dbReference>
<dbReference type="InterPro" id="IPR051675">
    <property type="entry name" value="Endo/Exo/Phosphatase_dom_1"/>
</dbReference>
<dbReference type="GO" id="GO:0003677">
    <property type="term" value="F:DNA binding"/>
    <property type="evidence" value="ECO:0007669"/>
    <property type="project" value="InterPro"/>
</dbReference>
<dbReference type="Gene3D" id="3.10.560.10">
    <property type="entry name" value="Outer membrane lipoprotein wza domain like"/>
    <property type="match status" value="1"/>
</dbReference>
<dbReference type="AlphaFoldDB" id="A0A6F9EAK7"/>
<feature type="domain" description="Helix-hairpin-helix DNA-binding motif class 1" evidence="2">
    <location>
        <begin position="211"/>
        <end position="230"/>
    </location>
</feature>
<dbReference type="NCBIfam" id="TIGR00426">
    <property type="entry name" value="competence protein ComEA helix-hairpin-helix repeat region"/>
    <property type="match status" value="1"/>
</dbReference>